<feature type="region of interest" description="Disordered" evidence="1">
    <location>
        <begin position="122"/>
        <end position="150"/>
    </location>
</feature>
<feature type="compositionally biased region" description="Basic and acidic residues" evidence="1">
    <location>
        <begin position="138"/>
        <end position="150"/>
    </location>
</feature>
<accession>A0A9D3SKV9</accession>
<feature type="compositionally biased region" description="Polar residues" evidence="1">
    <location>
        <begin position="1"/>
        <end position="11"/>
    </location>
</feature>
<dbReference type="EMBL" id="JAHKSW010000016">
    <property type="protein sequence ID" value="KAG7322909.1"/>
    <property type="molecule type" value="Genomic_DNA"/>
</dbReference>
<feature type="region of interest" description="Disordered" evidence="1">
    <location>
        <begin position="81"/>
        <end position="102"/>
    </location>
</feature>
<feature type="compositionally biased region" description="Pro residues" evidence="1">
    <location>
        <begin position="41"/>
        <end position="65"/>
    </location>
</feature>
<proteinExistence type="predicted"/>
<sequence>MKTKHQQQTIRNTKRRLRQSETSVFNGIKLQSVRARDLTGAPPPLPPPPFISTPYASAPPPPPVPRCTSTFQRVIAHGVVQQKKGNGRRQGSCFGAPAVSPANPGTPCCHEPMVSQRFTFLSNSEEEEEEEEEEEVESGGHKHECCNVRT</sequence>
<evidence type="ECO:0000313" key="2">
    <source>
        <dbReference type="EMBL" id="KAG7322909.1"/>
    </source>
</evidence>
<organism evidence="2 3">
    <name type="scientific">Hemibagrus wyckioides</name>
    <dbReference type="NCBI Taxonomy" id="337641"/>
    <lineage>
        <taxon>Eukaryota</taxon>
        <taxon>Metazoa</taxon>
        <taxon>Chordata</taxon>
        <taxon>Craniata</taxon>
        <taxon>Vertebrata</taxon>
        <taxon>Euteleostomi</taxon>
        <taxon>Actinopterygii</taxon>
        <taxon>Neopterygii</taxon>
        <taxon>Teleostei</taxon>
        <taxon>Ostariophysi</taxon>
        <taxon>Siluriformes</taxon>
        <taxon>Bagridae</taxon>
        <taxon>Hemibagrus</taxon>
    </lineage>
</organism>
<name>A0A9D3SKV9_9TELE</name>
<gene>
    <name evidence="2" type="ORF">KOW79_014255</name>
</gene>
<keyword evidence="3" id="KW-1185">Reference proteome</keyword>
<comment type="caution">
    <text evidence="2">The sequence shown here is derived from an EMBL/GenBank/DDBJ whole genome shotgun (WGS) entry which is preliminary data.</text>
</comment>
<feature type="region of interest" description="Disordered" evidence="1">
    <location>
        <begin position="1"/>
        <end position="21"/>
    </location>
</feature>
<evidence type="ECO:0000256" key="1">
    <source>
        <dbReference type="SAM" id="MobiDB-lite"/>
    </source>
</evidence>
<evidence type="ECO:0000313" key="3">
    <source>
        <dbReference type="Proteomes" id="UP000824219"/>
    </source>
</evidence>
<dbReference type="AlphaFoldDB" id="A0A9D3SKV9"/>
<reference evidence="2 3" key="1">
    <citation type="submission" date="2021-06" db="EMBL/GenBank/DDBJ databases">
        <title>Chromosome-level genome assembly of the red-tail catfish (Hemibagrus wyckioides).</title>
        <authorList>
            <person name="Shao F."/>
        </authorList>
    </citation>
    <scope>NUCLEOTIDE SEQUENCE [LARGE SCALE GENOMIC DNA]</scope>
    <source>
        <strain evidence="2">EC202008001</strain>
        <tissue evidence="2">Blood</tissue>
    </source>
</reference>
<dbReference type="Proteomes" id="UP000824219">
    <property type="component" value="Linkage Group LG16"/>
</dbReference>
<feature type="region of interest" description="Disordered" evidence="1">
    <location>
        <begin position="37"/>
        <end position="65"/>
    </location>
</feature>
<feature type="compositionally biased region" description="Acidic residues" evidence="1">
    <location>
        <begin position="124"/>
        <end position="137"/>
    </location>
</feature>
<protein>
    <submittedName>
        <fullName evidence="2">Uncharacterized protein</fullName>
    </submittedName>
</protein>